<evidence type="ECO:0000256" key="4">
    <source>
        <dbReference type="ARBA" id="ARBA00022989"/>
    </source>
</evidence>
<feature type="compositionally biased region" description="Low complexity" evidence="6">
    <location>
        <begin position="229"/>
        <end position="248"/>
    </location>
</feature>
<proteinExistence type="predicted"/>
<dbReference type="AlphaFoldDB" id="A0A1I0ZSY2"/>
<reference evidence="10" key="1">
    <citation type="submission" date="2016-10" db="EMBL/GenBank/DDBJ databases">
        <authorList>
            <person name="Varghese N."/>
            <person name="Submissions S."/>
        </authorList>
    </citation>
    <scope>NUCLEOTIDE SEQUENCE [LARGE SCALE GENOMIC DNA]</scope>
    <source>
        <strain evidence="10">CGMCC 4.3568</strain>
    </source>
</reference>
<comment type="subcellular location">
    <subcellularLocation>
        <location evidence="1">Cell membrane</location>
        <topology evidence="1">Multi-pass membrane protein</topology>
    </subcellularLocation>
</comment>
<evidence type="ECO:0000313" key="9">
    <source>
        <dbReference type="EMBL" id="SFB28206.1"/>
    </source>
</evidence>
<feature type="region of interest" description="Disordered" evidence="6">
    <location>
        <begin position="1"/>
        <end position="83"/>
    </location>
</feature>
<dbReference type="OrthoDB" id="9793824at2"/>
<feature type="compositionally biased region" description="Pro residues" evidence="6">
    <location>
        <begin position="71"/>
        <end position="81"/>
    </location>
</feature>
<sequence>MTNPYEPQSYGQQPGGFGQPSGGFQAQPGQMPGPAPGQQAPGAYGHPSGAFPAAPGQFPGQQPPFGGGAPGQPPFGGPPVAPQGLASWGQRAGAYLIDMAPPFVVILIGALVMLGSTTVGVIVMGIGYLGTFGWALYNRWIQGGNTGQSLGKRVVGIRLLGEQTGRPIGAGMAFVRDLAHALDGLACYIGFLWPLWDEKRQTFSDKVMSTLVVQSPAGPGGPGGGQQPGGFPAQPGGYPQQFAPQQPGGFPGQGGYPQQPQQPGGYPQQPGGFPQQPGGFGGQYPPQ</sequence>
<dbReference type="PANTHER" id="PTHR36115:SF6">
    <property type="entry name" value="PROLINE-RICH ANTIGEN HOMOLOG"/>
    <property type="match status" value="1"/>
</dbReference>
<name>A0A1I0ZSY2_9PSEU</name>
<evidence type="ECO:0000256" key="7">
    <source>
        <dbReference type="SAM" id="Phobius"/>
    </source>
</evidence>
<dbReference type="Pfam" id="PF06271">
    <property type="entry name" value="RDD"/>
    <property type="match status" value="1"/>
</dbReference>
<keyword evidence="2" id="KW-1003">Cell membrane</keyword>
<organism evidence="9 10">
    <name type="scientific">Amycolatopsis marina</name>
    <dbReference type="NCBI Taxonomy" id="490629"/>
    <lineage>
        <taxon>Bacteria</taxon>
        <taxon>Bacillati</taxon>
        <taxon>Actinomycetota</taxon>
        <taxon>Actinomycetes</taxon>
        <taxon>Pseudonocardiales</taxon>
        <taxon>Pseudonocardiaceae</taxon>
        <taxon>Amycolatopsis</taxon>
    </lineage>
</organism>
<accession>A0A1I0ZSY2</accession>
<feature type="compositionally biased region" description="Gly residues" evidence="6">
    <location>
        <begin position="218"/>
        <end position="228"/>
    </location>
</feature>
<dbReference type="EMBL" id="FOKG01000007">
    <property type="protein sequence ID" value="SFB28206.1"/>
    <property type="molecule type" value="Genomic_DNA"/>
</dbReference>
<evidence type="ECO:0000256" key="1">
    <source>
        <dbReference type="ARBA" id="ARBA00004651"/>
    </source>
</evidence>
<dbReference type="Proteomes" id="UP000243799">
    <property type="component" value="Unassembled WGS sequence"/>
</dbReference>
<feature type="domain" description="RDD" evidence="8">
    <location>
        <begin position="85"/>
        <end position="208"/>
    </location>
</feature>
<evidence type="ECO:0000256" key="3">
    <source>
        <dbReference type="ARBA" id="ARBA00022692"/>
    </source>
</evidence>
<evidence type="ECO:0000313" key="10">
    <source>
        <dbReference type="Proteomes" id="UP000243799"/>
    </source>
</evidence>
<keyword evidence="10" id="KW-1185">Reference proteome</keyword>
<dbReference type="GO" id="GO:0005886">
    <property type="term" value="C:plasma membrane"/>
    <property type="evidence" value="ECO:0007669"/>
    <property type="project" value="UniProtKB-SubCell"/>
</dbReference>
<dbReference type="PANTHER" id="PTHR36115">
    <property type="entry name" value="PROLINE-RICH ANTIGEN HOMOLOG-RELATED"/>
    <property type="match status" value="1"/>
</dbReference>
<feature type="compositionally biased region" description="Gly residues" evidence="6">
    <location>
        <begin position="278"/>
        <end position="287"/>
    </location>
</feature>
<evidence type="ECO:0000259" key="8">
    <source>
        <dbReference type="Pfam" id="PF06271"/>
    </source>
</evidence>
<dbReference type="InterPro" id="IPR010432">
    <property type="entry name" value="RDD"/>
</dbReference>
<dbReference type="RefSeq" id="WP_091673591.1">
    <property type="nucleotide sequence ID" value="NZ_FOKG01000007.1"/>
</dbReference>
<feature type="transmembrane region" description="Helical" evidence="7">
    <location>
        <begin position="103"/>
        <end position="129"/>
    </location>
</feature>
<evidence type="ECO:0000256" key="2">
    <source>
        <dbReference type="ARBA" id="ARBA00022475"/>
    </source>
</evidence>
<feature type="compositionally biased region" description="Low complexity" evidence="6">
    <location>
        <begin position="22"/>
        <end position="64"/>
    </location>
</feature>
<evidence type="ECO:0000256" key="6">
    <source>
        <dbReference type="SAM" id="MobiDB-lite"/>
    </source>
</evidence>
<gene>
    <name evidence="9" type="ORF">SAMN05216266_107223</name>
</gene>
<keyword evidence="4 7" id="KW-1133">Transmembrane helix</keyword>
<feature type="compositionally biased region" description="Low complexity" evidence="6">
    <location>
        <begin position="256"/>
        <end position="277"/>
    </location>
</feature>
<dbReference type="STRING" id="490629.SAMN05216266_107223"/>
<keyword evidence="3 7" id="KW-0812">Transmembrane</keyword>
<feature type="region of interest" description="Disordered" evidence="6">
    <location>
        <begin position="214"/>
        <end position="287"/>
    </location>
</feature>
<evidence type="ECO:0000256" key="5">
    <source>
        <dbReference type="ARBA" id="ARBA00023136"/>
    </source>
</evidence>
<keyword evidence="5 7" id="KW-0472">Membrane</keyword>
<dbReference type="InterPro" id="IPR051791">
    <property type="entry name" value="Pra-immunoreactive"/>
</dbReference>
<protein>
    <submittedName>
        <fullName evidence="9">Uncharacterized membrane protein YckC, RDD family</fullName>
    </submittedName>
</protein>